<dbReference type="Proteomes" id="UP000606974">
    <property type="component" value="Unassembled WGS sequence"/>
</dbReference>
<keyword evidence="4" id="KW-1185">Reference proteome</keyword>
<dbReference type="Pfam" id="PF01975">
    <property type="entry name" value="SurE"/>
    <property type="match status" value="1"/>
</dbReference>
<gene>
    <name evidence="3" type="ORF">GJ744_003800</name>
</gene>
<dbReference type="GO" id="GO:0000932">
    <property type="term" value="C:P-body"/>
    <property type="evidence" value="ECO:0007669"/>
    <property type="project" value="TreeGrafter"/>
</dbReference>
<evidence type="ECO:0000313" key="4">
    <source>
        <dbReference type="Proteomes" id="UP000606974"/>
    </source>
</evidence>
<dbReference type="SUPFAM" id="SSF56059">
    <property type="entry name" value="Glutathione synthetase ATP-binding domain-like"/>
    <property type="match status" value="1"/>
</dbReference>
<evidence type="ECO:0000313" key="3">
    <source>
        <dbReference type="EMBL" id="KAF7511637.1"/>
    </source>
</evidence>
<comment type="caution">
    <text evidence="3">The sequence shown here is derived from an EMBL/GenBank/DDBJ whole genome shotgun (WGS) entry which is preliminary data.</text>
</comment>
<organism evidence="3 4">
    <name type="scientific">Endocarpon pusillum</name>
    <dbReference type="NCBI Taxonomy" id="364733"/>
    <lineage>
        <taxon>Eukaryota</taxon>
        <taxon>Fungi</taxon>
        <taxon>Dikarya</taxon>
        <taxon>Ascomycota</taxon>
        <taxon>Pezizomycotina</taxon>
        <taxon>Eurotiomycetes</taxon>
        <taxon>Chaetothyriomycetidae</taxon>
        <taxon>Verrucariales</taxon>
        <taxon>Verrucariaceae</taxon>
        <taxon>Endocarpon</taxon>
    </lineage>
</organism>
<sequence length="762" mass="85296">MHILVTNDDGPPSNQSSPYVHSFVRSLQAAGHTVSVVLPHIQRSWIGKAHIIGKTLIPSYFRPGTLHKDDGVASHHPFEDGKEEWVLIDGTPASCVQIGLWHLFQDRGPVDVVVSGPNYGRNTTALFSLSSGTIGGALEAAVCGKKAIALSYAFESREHDPEIIAAASQVSQKLIEKLTQDWPEDVHLYSINVPLRNNVAEAKILYTNVLQNRWTTGSSFEEAEVEEEVDPAEQEKEIREGERNGTNGADESSVARRKQKRFKWAPKFTDVHESVRAAGPGNDGWAVKEGIVSVTPLKANFCHVPNIKGEIKLSSKTSISGDQILASSSMPKLYAIIDYPDPYVQPLILSAIRSELKDLDVELISSVQQLPSPASPLLQYRDYESVDFEHALDQPRSSLLCAYVVRKALIRKHYLSNTISTWLVKHPQSPLKTHFKAAVNFELDYAEFLDEALVDAWDLNDSMTRNEARGNDNGNKEWWILKPGMGDGGNGIRLFSSMEQLQSIFEEWERDEENSGGEQEEEKEEKEKVHSPSSGNKVPTSASYGGTMTSQLRHFIAQPYIDPPLLLPSRENRKFHVRVYCLAVGALKVYVYKEMLALFAAKAYQLPSHLEVDLSCHLTNTCLQDGPSREGSVARYWDLEDTAHGPDWKEKVFEQICEATAAVFEAAAREQMVHFQTLPNAFEVFGIDFLVDSFLRAWLLEINAYPDFKQTGQQLQDPLIGGLFRQVMKVAVRPFFDKEAEDNDSQGSSEMRLVRDIDMGRR</sequence>
<accession>A0A8H7AP43</accession>
<dbReference type="PANTHER" id="PTHR47551">
    <property type="entry name" value="TUBULIN--TYROSINE LIGASE PBY1-RELATED"/>
    <property type="match status" value="1"/>
</dbReference>
<feature type="region of interest" description="Disordered" evidence="1">
    <location>
        <begin position="508"/>
        <end position="543"/>
    </location>
</feature>
<reference evidence="3" key="1">
    <citation type="submission" date="2020-02" db="EMBL/GenBank/DDBJ databases">
        <authorList>
            <person name="Palmer J.M."/>
        </authorList>
    </citation>
    <scope>NUCLEOTIDE SEQUENCE</scope>
    <source>
        <strain evidence="3">EPUS1.4</strain>
        <tissue evidence="3">Thallus</tissue>
    </source>
</reference>
<dbReference type="Gene3D" id="3.40.1210.10">
    <property type="entry name" value="Survival protein SurE-like phosphatase/nucleotidase"/>
    <property type="match status" value="1"/>
</dbReference>
<dbReference type="GO" id="GO:0016787">
    <property type="term" value="F:hydrolase activity"/>
    <property type="evidence" value="ECO:0007669"/>
    <property type="project" value="InterPro"/>
</dbReference>
<dbReference type="InterPro" id="IPR004344">
    <property type="entry name" value="TTL/TTLL_fam"/>
</dbReference>
<feature type="domain" description="Survival protein SurE-like phosphatase/nucleotidase" evidence="2">
    <location>
        <begin position="3"/>
        <end position="215"/>
    </location>
</feature>
<evidence type="ECO:0000256" key="1">
    <source>
        <dbReference type="SAM" id="MobiDB-lite"/>
    </source>
</evidence>
<feature type="compositionally biased region" description="Basic and acidic residues" evidence="1">
    <location>
        <begin position="233"/>
        <end position="243"/>
    </location>
</feature>
<name>A0A8H7AP43_9EURO</name>
<evidence type="ECO:0000259" key="2">
    <source>
        <dbReference type="Pfam" id="PF01975"/>
    </source>
</evidence>
<dbReference type="EMBL" id="JAACFV010000018">
    <property type="protein sequence ID" value="KAF7511637.1"/>
    <property type="molecule type" value="Genomic_DNA"/>
</dbReference>
<feature type="compositionally biased region" description="Acidic residues" evidence="1">
    <location>
        <begin position="508"/>
        <end position="524"/>
    </location>
</feature>
<feature type="compositionally biased region" description="Acidic residues" evidence="1">
    <location>
        <begin position="221"/>
        <end position="232"/>
    </location>
</feature>
<dbReference type="InterPro" id="IPR036523">
    <property type="entry name" value="SurE-like_sf"/>
</dbReference>
<feature type="region of interest" description="Disordered" evidence="1">
    <location>
        <begin position="740"/>
        <end position="762"/>
    </location>
</feature>
<dbReference type="NCBIfam" id="TIGR00087">
    <property type="entry name" value="surE"/>
    <property type="match status" value="1"/>
</dbReference>
<dbReference type="Gene3D" id="3.30.470.20">
    <property type="entry name" value="ATP-grasp fold, B domain"/>
    <property type="match status" value="1"/>
</dbReference>
<dbReference type="Pfam" id="PF03133">
    <property type="entry name" value="TTL"/>
    <property type="match status" value="1"/>
</dbReference>
<dbReference type="PROSITE" id="PS51221">
    <property type="entry name" value="TTL"/>
    <property type="match status" value="1"/>
</dbReference>
<protein>
    <recommendedName>
        <fullName evidence="2">Survival protein SurE-like phosphatase/nucleotidase domain-containing protein</fullName>
    </recommendedName>
</protein>
<dbReference type="InterPro" id="IPR027746">
    <property type="entry name" value="TTL"/>
</dbReference>
<feature type="region of interest" description="Disordered" evidence="1">
    <location>
        <begin position="220"/>
        <end position="258"/>
    </location>
</feature>
<proteinExistence type="predicted"/>
<dbReference type="OrthoDB" id="202825at2759"/>
<dbReference type="InterPro" id="IPR002828">
    <property type="entry name" value="SurE-like_Pase/nucleotidase"/>
</dbReference>
<feature type="compositionally biased region" description="Polar residues" evidence="1">
    <location>
        <begin position="531"/>
        <end position="543"/>
    </location>
</feature>
<dbReference type="AlphaFoldDB" id="A0A8H7AP43"/>
<dbReference type="PANTHER" id="PTHR47551:SF1">
    <property type="entry name" value="TUBULIN--TYROSINE LIGASE PBY1-RELATED"/>
    <property type="match status" value="1"/>
</dbReference>
<feature type="compositionally biased region" description="Basic and acidic residues" evidence="1">
    <location>
        <begin position="752"/>
        <end position="762"/>
    </location>
</feature>
<dbReference type="SUPFAM" id="SSF64167">
    <property type="entry name" value="SurE-like"/>
    <property type="match status" value="1"/>
</dbReference>